<comment type="caution">
    <text evidence="1">The sequence shown here is derived from an EMBL/GenBank/DDBJ whole genome shotgun (WGS) entry which is preliminary data.</text>
</comment>
<proteinExistence type="predicted"/>
<reference evidence="1" key="1">
    <citation type="submission" date="2022-08" db="EMBL/GenBank/DDBJ databases">
        <title>Genome Sequence of Fusarium decemcellulare.</title>
        <authorList>
            <person name="Buettner E."/>
        </authorList>
    </citation>
    <scope>NUCLEOTIDE SEQUENCE</scope>
    <source>
        <strain evidence="1">Babe19</strain>
    </source>
</reference>
<name>A0ACC1SGL6_9HYPO</name>
<dbReference type="Proteomes" id="UP001148629">
    <property type="component" value="Unassembled WGS sequence"/>
</dbReference>
<gene>
    <name evidence="1" type="ORF">NM208_g5567</name>
</gene>
<evidence type="ECO:0000313" key="1">
    <source>
        <dbReference type="EMBL" id="KAJ3539248.1"/>
    </source>
</evidence>
<organism evidence="1 2">
    <name type="scientific">Fusarium decemcellulare</name>
    <dbReference type="NCBI Taxonomy" id="57161"/>
    <lineage>
        <taxon>Eukaryota</taxon>
        <taxon>Fungi</taxon>
        <taxon>Dikarya</taxon>
        <taxon>Ascomycota</taxon>
        <taxon>Pezizomycotina</taxon>
        <taxon>Sordariomycetes</taxon>
        <taxon>Hypocreomycetidae</taxon>
        <taxon>Hypocreales</taxon>
        <taxon>Nectriaceae</taxon>
        <taxon>Fusarium</taxon>
        <taxon>Fusarium decemcellulare species complex</taxon>
    </lineage>
</organism>
<keyword evidence="2" id="KW-1185">Reference proteome</keyword>
<evidence type="ECO:0000313" key="2">
    <source>
        <dbReference type="Proteomes" id="UP001148629"/>
    </source>
</evidence>
<sequence length="155" mass="16673">MSLDDLGDRIVLASVKEVIDAPANEIWPFLSAIGAERLLIPGCTKSVLVEGYGKGALRRIYFGDTSFDERILECDSSNYKLKYEVIEPSMSPANGVLAAVQLVATGPDETTITWVSGAKSVPPEHKASITEQGVGFCHGQIASLRKLVRATTTSF</sequence>
<accession>A0ACC1SGL6</accession>
<protein>
    <submittedName>
        <fullName evidence="1">Uncharacterized protein</fullName>
    </submittedName>
</protein>
<dbReference type="EMBL" id="JANRMS010000470">
    <property type="protein sequence ID" value="KAJ3539248.1"/>
    <property type="molecule type" value="Genomic_DNA"/>
</dbReference>